<accession>A0A011A1A6</accession>
<proteinExistence type="predicted"/>
<name>A0A011A1A6_9BACL</name>
<evidence type="ECO:0008006" key="3">
    <source>
        <dbReference type="Google" id="ProtNLM"/>
    </source>
</evidence>
<reference evidence="1 2" key="1">
    <citation type="submission" date="2013-07" db="EMBL/GenBank/DDBJ databases">
        <authorList>
            <consortium name="DOE Joint Genome Institute"/>
            <person name="Anderson I."/>
            <person name="Huntemann M."/>
            <person name="Han J."/>
            <person name="Chen A."/>
            <person name="Kyrpides N."/>
            <person name="Mavromatis K."/>
            <person name="Markowitz V."/>
            <person name="Palaniappan K."/>
            <person name="Ivanova N."/>
            <person name="Schaumberg A."/>
            <person name="Pati A."/>
            <person name="Liolios K."/>
            <person name="Nordberg H.P."/>
            <person name="Cantor M.N."/>
            <person name="Hua S.X."/>
            <person name="Woyke T."/>
        </authorList>
    </citation>
    <scope>NUCLEOTIDE SEQUENCE [LARGE SCALE GENOMIC DNA]</scope>
    <source>
        <strain evidence="1 2">DSM 19268</strain>
    </source>
</reference>
<dbReference type="HOGENOM" id="CLU_098986_0_0_9"/>
<evidence type="ECO:0000313" key="1">
    <source>
        <dbReference type="EMBL" id="EXG83297.1"/>
    </source>
</evidence>
<protein>
    <recommendedName>
        <fullName evidence="3">3-keto-5-aminohexanoate cleavage enzyme</fullName>
    </recommendedName>
</protein>
<dbReference type="InterPro" id="IPR008567">
    <property type="entry name" value="BKACE"/>
</dbReference>
<comment type="caution">
    <text evidence="1">The sequence shown here is derived from an EMBL/GenBank/DDBJ whole genome shotgun (WGS) entry which is preliminary data.</text>
</comment>
<dbReference type="EMBL" id="JFBU01000001">
    <property type="protein sequence ID" value="EXG83297.1"/>
    <property type="molecule type" value="Genomic_DNA"/>
</dbReference>
<evidence type="ECO:0000313" key="2">
    <source>
        <dbReference type="Proteomes" id="UP000053380"/>
    </source>
</evidence>
<organism evidence="1 2">
    <name type="scientific">Saccharibacillus sacchari DSM 19268</name>
    <dbReference type="NCBI Taxonomy" id="915437"/>
    <lineage>
        <taxon>Bacteria</taxon>
        <taxon>Bacillati</taxon>
        <taxon>Bacillota</taxon>
        <taxon>Bacilli</taxon>
        <taxon>Bacillales</taxon>
        <taxon>Paenibacillaceae</taxon>
        <taxon>Saccharibacillus</taxon>
    </lineage>
</organism>
<dbReference type="Proteomes" id="UP000053380">
    <property type="component" value="Unassembled WGS sequence"/>
</dbReference>
<dbReference type="InterPro" id="IPR013785">
    <property type="entry name" value="Aldolase_TIM"/>
</dbReference>
<dbReference type="AlphaFoldDB" id="A0A011A1A6"/>
<dbReference type="GO" id="GO:0043720">
    <property type="term" value="F:3-keto-5-aminohexanoate cleavage activity"/>
    <property type="evidence" value="ECO:0007669"/>
    <property type="project" value="InterPro"/>
</dbReference>
<dbReference type="RefSeq" id="WP_037282661.1">
    <property type="nucleotide sequence ID" value="NZ_KK073875.1"/>
</dbReference>
<keyword evidence="2" id="KW-1185">Reference proteome</keyword>
<dbReference type="OrthoDB" id="63399at2"/>
<dbReference type="PANTHER" id="PTHR37418">
    <property type="entry name" value="3-KETO-5-AMINOHEXANOATE CLEAVAGE ENZYME-RELATED"/>
    <property type="match status" value="1"/>
</dbReference>
<gene>
    <name evidence="1" type="ORF">SacsacDRAFT_0262</name>
</gene>
<dbReference type="Pfam" id="PF05853">
    <property type="entry name" value="BKACE"/>
    <property type="match status" value="1"/>
</dbReference>
<sequence length="239" mass="26039">MLQACLNGSRTREDHPAVPYTSEEIASDAEKSVRAGAAELHIHIRDREGKESLAADDVARILSAVRERVPGVPVGISTAWSILPDSAARMQLLRSWHVVPDYVSINIHEPDAEWIIATALSRGINVEAGLCSEADAERFVAMPGCESCLRVLIGIHDPHPGRESSMVRNIRKVLKRAGCTLPILLHGSDATMWPMYIEAMLQGFGGRIGLEDGSMLLSGLAAKDNEELVRTAKLIEGRF</sequence>
<dbReference type="PANTHER" id="PTHR37418:SF1">
    <property type="entry name" value="3-KETO-5-AMINOHEXANOATE CLEAVAGE PROTEIN"/>
    <property type="match status" value="1"/>
</dbReference>
<dbReference type="Gene3D" id="3.20.20.70">
    <property type="entry name" value="Aldolase class I"/>
    <property type="match status" value="1"/>
</dbReference>